<evidence type="ECO:0000313" key="2">
    <source>
        <dbReference type="EMBL" id="KAJ9587703.1"/>
    </source>
</evidence>
<dbReference type="EMBL" id="JASPKZ010006073">
    <property type="protein sequence ID" value="KAJ9587703.1"/>
    <property type="molecule type" value="Genomic_DNA"/>
</dbReference>
<dbReference type="Gene3D" id="3.40.1440.10">
    <property type="entry name" value="GIY-YIG endonuclease"/>
    <property type="match status" value="1"/>
</dbReference>
<comment type="caution">
    <text evidence="2">The sequence shown here is derived from an EMBL/GenBank/DDBJ whole genome shotgun (WGS) entry which is preliminary data.</text>
</comment>
<dbReference type="SUPFAM" id="SSF82771">
    <property type="entry name" value="GIY-YIG endonuclease"/>
    <property type="match status" value="1"/>
</dbReference>
<sequence length="237" mass="27089">MTTGYSLESPSITLPSGVDLTNFEISLPSGIDLMNFEMRSRSSGMSKFIDLNLFFCINIFSQTFKKFNITLAPINKFILGNLLITNKKMNTPDSKKSGIYQIDCRDCNKVYIGKTKRNLDTRTKEHFRNIKNGEIEKIAIAAHSLLEGHRIEKEAKLLKHLEKPLDLTVWEKIFIQKNKFKSMNFDILDERDLISKFIKSIPDGNDILKFVKSTPDGNVIEGDSNEYLVIIMAVENE</sequence>
<evidence type="ECO:0000259" key="1">
    <source>
        <dbReference type="PROSITE" id="PS50164"/>
    </source>
</evidence>
<dbReference type="CDD" id="cd10442">
    <property type="entry name" value="GIY-YIG_PLEs"/>
    <property type="match status" value="1"/>
</dbReference>
<name>A0AAD7ZW10_DIPPU</name>
<dbReference type="InterPro" id="IPR035901">
    <property type="entry name" value="GIY-YIG_endonuc_sf"/>
</dbReference>
<reference evidence="2" key="2">
    <citation type="submission" date="2023-05" db="EMBL/GenBank/DDBJ databases">
        <authorList>
            <person name="Fouks B."/>
        </authorList>
    </citation>
    <scope>NUCLEOTIDE SEQUENCE</scope>
    <source>
        <strain evidence="2">Stay&amp;Tobe</strain>
        <tissue evidence="2">Testes</tissue>
    </source>
</reference>
<dbReference type="PROSITE" id="PS50164">
    <property type="entry name" value="GIY_YIG"/>
    <property type="match status" value="1"/>
</dbReference>
<gene>
    <name evidence="2" type="ORF">L9F63_018854</name>
</gene>
<protein>
    <recommendedName>
        <fullName evidence="1">GIY-YIG domain-containing protein</fullName>
    </recommendedName>
</protein>
<feature type="domain" description="GIY-YIG" evidence="1">
    <location>
        <begin position="95"/>
        <end position="187"/>
    </location>
</feature>
<dbReference type="Pfam" id="PF01541">
    <property type="entry name" value="GIY-YIG"/>
    <property type="match status" value="1"/>
</dbReference>
<organism evidence="2 3">
    <name type="scientific">Diploptera punctata</name>
    <name type="common">Pacific beetle cockroach</name>
    <dbReference type="NCBI Taxonomy" id="6984"/>
    <lineage>
        <taxon>Eukaryota</taxon>
        <taxon>Metazoa</taxon>
        <taxon>Ecdysozoa</taxon>
        <taxon>Arthropoda</taxon>
        <taxon>Hexapoda</taxon>
        <taxon>Insecta</taxon>
        <taxon>Pterygota</taxon>
        <taxon>Neoptera</taxon>
        <taxon>Polyneoptera</taxon>
        <taxon>Dictyoptera</taxon>
        <taxon>Blattodea</taxon>
        <taxon>Blaberoidea</taxon>
        <taxon>Blaberidae</taxon>
        <taxon>Diplopterinae</taxon>
        <taxon>Diploptera</taxon>
    </lineage>
</organism>
<proteinExistence type="predicted"/>
<dbReference type="InterPro" id="IPR000305">
    <property type="entry name" value="GIY-YIG_endonuc"/>
</dbReference>
<keyword evidence="3" id="KW-1185">Reference proteome</keyword>
<evidence type="ECO:0000313" key="3">
    <source>
        <dbReference type="Proteomes" id="UP001233999"/>
    </source>
</evidence>
<accession>A0AAD7ZW10</accession>
<reference evidence="2" key="1">
    <citation type="journal article" date="2023" name="IScience">
        <title>Live-bearing cockroach genome reveals convergent evolutionary mechanisms linked to viviparity in insects and beyond.</title>
        <authorList>
            <person name="Fouks B."/>
            <person name="Harrison M.C."/>
            <person name="Mikhailova A.A."/>
            <person name="Marchal E."/>
            <person name="English S."/>
            <person name="Carruthers M."/>
            <person name="Jennings E.C."/>
            <person name="Chiamaka E.L."/>
            <person name="Frigard R.A."/>
            <person name="Pippel M."/>
            <person name="Attardo G.M."/>
            <person name="Benoit J.B."/>
            <person name="Bornberg-Bauer E."/>
            <person name="Tobe S.S."/>
        </authorList>
    </citation>
    <scope>NUCLEOTIDE SEQUENCE</scope>
    <source>
        <strain evidence="2">Stay&amp;Tobe</strain>
    </source>
</reference>
<dbReference type="Proteomes" id="UP001233999">
    <property type="component" value="Unassembled WGS sequence"/>
</dbReference>
<dbReference type="AlphaFoldDB" id="A0AAD7ZW10"/>